<comment type="caution">
    <text evidence="2">The sequence shown here is derived from an EMBL/GenBank/DDBJ whole genome shotgun (WGS) entry which is preliminary data.</text>
</comment>
<name>A0A1F5P9M8_9BACT</name>
<feature type="compositionally biased region" description="Basic and acidic residues" evidence="1">
    <location>
        <begin position="66"/>
        <end position="75"/>
    </location>
</feature>
<reference evidence="2 3" key="1">
    <citation type="journal article" date="2016" name="Nat. Commun.">
        <title>Thousands of microbial genomes shed light on interconnected biogeochemical processes in an aquifer system.</title>
        <authorList>
            <person name="Anantharaman K."/>
            <person name="Brown C.T."/>
            <person name="Hug L.A."/>
            <person name="Sharon I."/>
            <person name="Castelle C.J."/>
            <person name="Probst A.J."/>
            <person name="Thomas B.C."/>
            <person name="Singh A."/>
            <person name="Wilkins M.J."/>
            <person name="Karaoz U."/>
            <person name="Brodie E.L."/>
            <person name="Williams K.H."/>
            <person name="Hubbard S.S."/>
            <person name="Banfield J.F."/>
        </authorList>
    </citation>
    <scope>NUCLEOTIDE SEQUENCE [LARGE SCALE GENOMIC DNA]</scope>
</reference>
<feature type="region of interest" description="Disordered" evidence="1">
    <location>
        <begin position="56"/>
        <end position="75"/>
    </location>
</feature>
<dbReference type="AlphaFoldDB" id="A0A1F5P9M8"/>
<gene>
    <name evidence="2" type="ORF">A3J48_01890</name>
</gene>
<evidence type="ECO:0000313" key="3">
    <source>
        <dbReference type="Proteomes" id="UP000176786"/>
    </source>
</evidence>
<dbReference type="EMBL" id="MFES01000001">
    <property type="protein sequence ID" value="OGE86671.1"/>
    <property type="molecule type" value="Genomic_DNA"/>
</dbReference>
<evidence type="ECO:0000256" key="1">
    <source>
        <dbReference type="SAM" id="MobiDB-lite"/>
    </source>
</evidence>
<evidence type="ECO:0000313" key="2">
    <source>
        <dbReference type="EMBL" id="OGE86671.1"/>
    </source>
</evidence>
<protein>
    <submittedName>
        <fullName evidence="2">Uncharacterized protein</fullName>
    </submittedName>
</protein>
<proteinExistence type="predicted"/>
<accession>A0A1F5P9M8</accession>
<sequence length="75" mass="8607">MWSLIRLRQDFHLRRGFGGQVGGLLLFCIGAKEQQKNRSWKIGAWQFAGRVLSADLPRTGNQQDNAENRSIDRHV</sequence>
<organism evidence="2 3">
    <name type="scientific">Candidatus Doudnabacteria bacterium RIFCSPHIGHO2_02_FULL_46_11</name>
    <dbReference type="NCBI Taxonomy" id="1817832"/>
    <lineage>
        <taxon>Bacteria</taxon>
        <taxon>Candidatus Doudnaibacteriota</taxon>
    </lineage>
</organism>
<dbReference type="Proteomes" id="UP000176786">
    <property type="component" value="Unassembled WGS sequence"/>
</dbReference>